<reference evidence="1" key="1">
    <citation type="journal article" date="2019" name="Sci. Rep.">
        <title>Draft genome of Tanacetum cinerariifolium, the natural source of mosquito coil.</title>
        <authorList>
            <person name="Yamashiro T."/>
            <person name="Shiraishi A."/>
            <person name="Satake H."/>
            <person name="Nakayama K."/>
        </authorList>
    </citation>
    <scope>NUCLEOTIDE SEQUENCE</scope>
</reference>
<dbReference type="EMBL" id="BKCJ010305585">
    <property type="protein sequence ID" value="GEZ65218.1"/>
    <property type="molecule type" value="Genomic_DNA"/>
</dbReference>
<dbReference type="AlphaFoldDB" id="A0A699IIJ4"/>
<proteinExistence type="predicted"/>
<organism evidence="1">
    <name type="scientific">Tanacetum cinerariifolium</name>
    <name type="common">Dalmatian daisy</name>
    <name type="synonym">Chrysanthemum cinerariifolium</name>
    <dbReference type="NCBI Taxonomy" id="118510"/>
    <lineage>
        <taxon>Eukaryota</taxon>
        <taxon>Viridiplantae</taxon>
        <taxon>Streptophyta</taxon>
        <taxon>Embryophyta</taxon>
        <taxon>Tracheophyta</taxon>
        <taxon>Spermatophyta</taxon>
        <taxon>Magnoliopsida</taxon>
        <taxon>eudicotyledons</taxon>
        <taxon>Gunneridae</taxon>
        <taxon>Pentapetalae</taxon>
        <taxon>asterids</taxon>
        <taxon>campanulids</taxon>
        <taxon>Asterales</taxon>
        <taxon>Asteraceae</taxon>
        <taxon>Asteroideae</taxon>
        <taxon>Anthemideae</taxon>
        <taxon>Anthemidinae</taxon>
        <taxon>Tanacetum</taxon>
    </lineage>
</organism>
<name>A0A699IIJ4_TANCI</name>
<gene>
    <name evidence="1" type="ORF">Tci_537191</name>
</gene>
<sequence length="98" mass="11198">CLLLYHFKEMVEMGGDGALITVLALVSFQGDGRNGRRWSFNYELEKLVVGSGAAKYVQILRRRRERVGVKLGLLKDLLRHACNETYERQLELDAVDND</sequence>
<feature type="non-terminal residue" evidence="1">
    <location>
        <position position="1"/>
    </location>
</feature>
<comment type="caution">
    <text evidence="1">The sequence shown here is derived from an EMBL/GenBank/DDBJ whole genome shotgun (WGS) entry which is preliminary data.</text>
</comment>
<protein>
    <submittedName>
        <fullName evidence="1">Uncharacterized protein</fullName>
    </submittedName>
</protein>
<evidence type="ECO:0000313" key="1">
    <source>
        <dbReference type="EMBL" id="GEZ65218.1"/>
    </source>
</evidence>
<accession>A0A699IIJ4</accession>